<evidence type="ECO:0000313" key="2">
    <source>
        <dbReference type="Proteomes" id="UP001230654"/>
    </source>
</evidence>
<comment type="caution">
    <text evidence="1">The sequence shown here is derived from an EMBL/GenBank/DDBJ whole genome shotgun (WGS) entry which is preliminary data.</text>
</comment>
<dbReference type="RefSeq" id="WP_307160719.1">
    <property type="nucleotide sequence ID" value="NZ_JAUSWV010000001.1"/>
</dbReference>
<evidence type="ECO:0008006" key="3">
    <source>
        <dbReference type="Google" id="ProtNLM"/>
    </source>
</evidence>
<gene>
    <name evidence="1" type="ORF">QF030_000208</name>
</gene>
<sequence>MSERNTVIRSLHDVGLAAWFGGSLMGAIGLNGAAKDEGGTEATRDRISSSGWAKWSPVNAAAIGAHLFGGGGLLAVNAHRVAAQRGVAGSTGAKTVVTAAALAATAYARVLGKKVELTASRDPKDTEKADKHPIDLDKARRQLACAQWAVPALTGCLVVLNALHGEQQRPAEQIPGMWERARSATHLMS</sequence>
<proteinExistence type="predicted"/>
<name>A0ABU0NG03_STRRH</name>
<keyword evidence="2" id="KW-1185">Reference proteome</keyword>
<evidence type="ECO:0000313" key="1">
    <source>
        <dbReference type="EMBL" id="MDQ0578030.1"/>
    </source>
</evidence>
<dbReference type="Proteomes" id="UP001230654">
    <property type="component" value="Unassembled WGS sequence"/>
</dbReference>
<dbReference type="EMBL" id="JAUSWV010000001">
    <property type="protein sequence ID" value="MDQ0578030.1"/>
    <property type="molecule type" value="Genomic_DNA"/>
</dbReference>
<reference evidence="1 2" key="1">
    <citation type="submission" date="2023-07" db="EMBL/GenBank/DDBJ databases">
        <title>Comparative genomics of wheat-associated soil bacteria to identify genetic determinants of phenazine resistance.</title>
        <authorList>
            <person name="Mouncey N."/>
        </authorList>
    </citation>
    <scope>NUCLEOTIDE SEQUENCE [LARGE SCALE GENOMIC DNA]</scope>
    <source>
        <strain evidence="1 2">B2I6</strain>
    </source>
</reference>
<protein>
    <recommendedName>
        <fullName evidence="3">ABC-type Mn/Zn transport systems, ATPase component</fullName>
    </recommendedName>
</protein>
<organism evidence="1 2">
    <name type="scientific">Streptomyces rishiriensis</name>
    <dbReference type="NCBI Taxonomy" id="68264"/>
    <lineage>
        <taxon>Bacteria</taxon>
        <taxon>Bacillati</taxon>
        <taxon>Actinomycetota</taxon>
        <taxon>Actinomycetes</taxon>
        <taxon>Kitasatosporales</taxon>
        <taxon>Streptomycetaceae</taxon>
        <taxon>Streptomyces</taxon>
    </lineage>
</organism>
<accession>A0ABU0NG03</accession>